<dbReference type="Proteomes" id="UP000007838">
    <property type="component" value="Chromosome"/>
</dbReference>
<feature type="transmembrane region" description="Helical" evidence="8">
    <location>
        <begin position="330"/>
        <end position="345"/>
    </location>
</feature>
<evidence type="ECO:0000313" key="9">
    <source>
        <dbReference type="EMBL" id="AEW73280.1"/>
    </source>
</evidence>
<comment type="similarity">
    <text evidence="2">Belongs to the autoinducer-2 exporter (AI-2E) (TC 2.A.86) family.</text>
</comment>
<dbReference type="EMBL" id="CP002886">
    <property type="protein sequence ID" value="AEW73280.1"/>
    <property type="molecule type" value="Genomic_DNA"/>
</dbReference>
<dbReference type="KEGG" id="eec:EcWSU1_01842"/>
<keyword evidence="3" id="KW-0813">Transport</keyword>
<dbReference type="PANTHER" id="PTHR21716:SF67">
    <property type="entry name" value="TRANSPORT PROTEIN YDIK-RELATED"/>
    <property type="match status" value="1"/>
</dbReference>
<feature type="transmembrane region" description="Helical" evidence="8">
    <location>
        <begin position="237"/>
        <end position="255"/>
    </location>
</feature>
<dbReference type="HOGENOM" id="CLU_041771_1_1_6"/>
<organism evidence="9 10">
    <name type="scientific">Enterobacter ludwigii</name>
    <dbReference type="NCBI Taxonomy" id="299767"/>
    <lineage>
        <taxon>Bacteria</taxon>
        <taxon>Pseudomonadati</taxon>
        <taxon>Pseudomonadota</taxon>
        <taxon>Gammaproteobacteria</taxon>
        <taxon>Enterobacterales</taxon>
        <taxon>Enterobacteriaceae</taxon>
        <taxon>Enterobacter</taxon>
        <taxon>Enterobacter cloacae complex</taxon>
    </lineage>
</organism>
<evidence type="ECO:0000256" key="5">
    <source>
        <dbReference type="ARBA" id="ARBA00022692"/>
    </source>
</evidence>
<proteinExistence type="inferred from homology"/>
<dbReference type="Pfam" id="PF01594">
    <property type="entry name" value="AI-2E_transport"/>
    <property type="match status" value="1"/>
</dbReference>
<name>G8LLC4_9ENTR</name>
<protein>
    <submittedName>
        <fullName evidence="9">UPF0118 inner membrane protein ydiK</fullName>
    </submittedName>
</protein>
<dbReference type="GO" id="GO:0005886">
    <property type="term" value="C:plasma membrane"/>
    <property type="evidence" value="ECO:0007669"/>
    <property type="project" value="UniProtKB-SubCell"/>
</dbReference>
<feature type="transmembrane region" description="Helical" evidence="8">
    <location>
        <begin position="84"/>
        <end position="105"/>
    </location>
</feature>
<evidence type="ECO:0000256" key="1">
    <source>
        <dbReference type="ARBA" id="ARBA00004651"/>
    </source>
</evidence>
<gene>
    <name evidence="9" type="primary">ydiK</name>
    <name evidence="9" type="ORF">EcWSU1_01842</name>
</gene>
<keyword evidence="4" id="KW-1003">Cell membrane</keyword>
<reference evidence="9 10" key="1">
    <citation type="journal article" date="2011" name="Stand. Genomic Sci.">
        <title>Complete genome of the onion pathogen Enterobacter cloacae EcWSU1.</title>
        <authorList>
            <person name="Humann J.L."/>
            <person name="Wildung M."/>
            <person name="Cheng C.H."/>
            <person name="Lee T."/>
            <person name="Stewart J.E."/>
            <person name="Drew J.C."/>
            <person name="Triplett E.W."/>
            <person name="Main D."/>
            <person name="Schroeder B.K."/>
        </authorList>
    </citation>
    <scope>NUCLEOTIDE SEQUENCE [LARGE SCALE GENOMIC DNA]</scope>
    <source>
        <strain evidence="9 10">EcWSU1</strain>
    </source>
</reference>
<dbReference type="eggNOG" id="COG0628">
    <property type="taxonomic scope" value="Bacteria"/>
</dbReference>
<feature type="transmembrane region" description="Helical" evidence="8">
    <location>
        <begin position="111"/>
        <end position="127"/>
    </location>
</feature>
<feature type="transmembrane region" description="Helical" evidence="8">
    <location>
        <begin position="139"/>
        <end position="160"/>
    </location>
</feature>
<dbReference type="NCBIfam" id="NF008216">
    <property type="entry name" value="PRK10983.1"/>
    <property type="match status" value="1"/>
</dbReference>
<dbReference type="PANTHER" id="PTHR21716">
    <property type="entry name" value="TRANSMEMBRANE PROTEIN"/>
    <property type="match status" value="1"/>
</dbReference>
<keyword evidence="7 8" id="KW-0472">Membrane</keyword>
<dbReference type="AlphaFoldDB" id="G8LLC4"/>
<dbReference type="InterPro" id="IPR002549">
    <property type="entry name" value="AI-2E-like"/>
</dbReference>
<feature type="transmembrane region" description="Helical" evidence="8">
    <location>
        <begin position="351"/>
        <end position="369"/>
    </location>
</feature>
<accession>G8LLC4</accession>
<sequence length="445" mass="48221">MPEKSVGSLLSTLIRGVKSFACIVKVLSHFFLIRSAELQAEFACQKSLKSLMIRESRFSVPASHAGVQLRKVSFMVNLRQPRDVAQILLSVLFLALMIIACLWIVQPFILGFAWAATVVVATWPLLLRLQKLLFGRRGLAVLVMTLLLFLLFIIPVALLVNSLVDSSGPVIRAVTSGDLTPPDLAWLNSIPVVGAKLYSGWHGLLEMGGSALMAKVRPYIGTTTTWFVGQAAHIGRFMMHCTLMLVFSALLYWRGEQVALGVRHFATRLAGKRGDAAVLLAAQAVRAVALGVVVTALVQAVLGGIGLAISGVPYATVFTVVMLMTCLAQLGPLLVLVPSIIWLYWTGDTTWGTVLLVWSCVVGTMDNVIRPILIRMGADLPLILILSGVIGGLIAFGMIGLFIGPVLLAVTWRLFSAWVHEIPPPGTDPDVILSELEELEDKNKQ</sequence>
<feature type="transmembrane region" description="Helical" evidence="8">
    <location>
        <begin position="381"/>
        <end position="408"/>
    </location>
</feature>
<evidence type="ECO:0000256" key="3">
    <source>
        <dbReference type="ARBA" id="ARBA00022448"/>
    </source>
</evidence>
<evidence type="ECO:0000313" key="10">
    <source>
        <dbReference type="Proteomes" id="UP000007838"/>
    </source>
</evidence>
<comment type="subcellular location">
    <subcellularLocation>
        <location evidence="1">Cell membrane</location>
        <topology evidence="1">Multi-pass membrane protein</topology>
    </subcellularLocation>
</comment>
<evidence type="ECO:0000256" key="2">
    <source>
        <dbReference type="ARBA" id="ARBA00009773"/>
    </source>
</evidence>
<evidence type="ECO:0000256" key="8">
    <source>
        <dbReference type="SAM" id="Phobius"/>
    </source>
</evidence>
<evidence type="ECO:0000256" key="6">
    <source>
        <dbReference type="ARBA" id="ARBA00022989"/>
    </source>
</evidence>
<keyword evidence="6 8" id="KW-1133">Transmembrane helix</keyword>
<evidence type="ECO:0000256" key="4">
    <source>
        <dbReference type="ARBA" id="ARBA00022475"/>
    </source>
</evidence>
<keyword evidence="5 8" id="KW-0812">Transmembrane</keyword>
<evidence type="ECO:0000256" key="7">
    <source>
        <dbReference type="ARBA" id="ARBA00023136"/>
    </source>
</evidence>